<dbReference type="GO" id="GO:0004519">
    <property type="term" value="F:endonuclease activity"/>
    <property type="evidence" value="ECO:0007669"/>
    <property type="project" value="UniProtKB-KW"/>
</dbReference>
<organism evidence="2 3">
    <name type="scientific">Escherichia coli O83:H1 (strain NRG 857C / AIEC)</name>
    <dbReference type="NCBI Taxonomy" id="685038"/>
    <lineage>
        <taxon>Bacteria</taxon>
        <taxon>Pseudomonadati</taxon>
        <taxon>Pseudomonadota</taxon>
        <taxon>Gammaproteobacteria</taxon>
        <taxon>Enterobacterales</taxon>
        <taxon>Enterobacteriaceae</taxon>
        <taxon>Escherichia</taxon>
    </lineage>
</organism>
<dbReference type="Pfam" id="PF13392">
    <property type="entry name" value="HNH_3"/>
    <property type="match status" value="1"/>
</dbReference>
<feature type="domain" description="HNH nuclease" evidence="1">
    <location>
        <begin position="59"/>
        <end position="102"/>
    </location>
</feature>
<protein>
    <submittedName>
        <fullName evidence="2">HNH endonuclease</fullName>
    </submittedName>
</protein>
<dbReference type="Gene3D" id="1.20.5.2050">
    <property type="match status" value="1"/>
</dbReference>
<dbReference type="SUPFAM" id="SSF54171">
    <property type="entry name" value="DNA-binding domain"/>
    <property type="match status" value="1"/>
</dbReference>
<dbReference type="EMBL" id="CP001855">
    <property type="protein sequence ID" value="ADR26389.1"/>
    <property type="molecule type" value="Genomic_DNA"/>
</dbReference>
<gene>
    <name evidence="2" type="ordered locus">NRG857_04810</name>
</gene>
<evidence type="ECO:0000259" key="1">
    <source>
        <dbReference type="Pfam" id="PF13392"/>
    </source>
</evidence>
<name>A0A0H3EFT0_ECO8N</name>
<dbReference type="SUPFAM" id="SSF54060">
    <property type="entry name" value="His-Me finger endonucleases"/>
    <property type="match status" value="1"/>
</dbReference>
<dbReference type="Gene3D" id="3.90.75.20">
    <property type="match status" value="1"/>
</dbReference>
<keyword evidence="2" id="KW-0540">Nuclease</keyword>
<dbReference type="InterPro" id="IPR016177">
    <property type="entry name" value="DNA-bd_dom_sf"/>
</dbReference>
<dbReference type="HOGENOM" id="CLU_095318_0_0_6"/>
<proteinExistence type="predicted"/>
<keyword evidence="3" id="KW-1185">Reference proteome</keyword>
<dbReference type="InterPro" id="IPR044925">
    <property type="entry name" value="His-Me_finger_sf"/>
</dbReference>
<dbReference type="RefSeq" id="WP_001104356.1">
    <property type="nucleotide sequence ID" value="NC_017634.1"/>
</dbReference>
<dbReference type="Proteomes" id="UP000008614">
    <property type="component" value="Chromosome"/>
</dbReference>
<evidence type="ECO:0000313" key="3">
    <source>
        <dbReference type="Proteomes" id="UP000008614"/>
    </source>
</evidence>
<accession>A0A0H3EFT0</accession>
<dbReference type="KEGG" id="eln:NRG857_04810"/>
<dbReference type="GO" id="GO:0003677">
    <property type="term" value="F:DNA binding"/>
    <property type="evidence" value="ECO:0007669"/>
    <property type="project" value="InterPro"/>
</dbReference>
<keyword evidence="2" id="KW-0378">Hydrolase</keyword>
<dbReference type="InterPro" id="IPR003615">
    <property type="entry name" value="HNH_nuc"/>
</dbReference>
<keyword evidence="2" id="KW-0255">Endonuclease</keyword>
<sequence>MNWNEVFVLKDDGLLYWSDQYLSRPKMFNISKEKPAGHIFKDKNRKTSYIIIRYQDKIYAAHRIIWEMFYGEIPSGMQIDHKDGNGLNNSIDNLRLVSLGENLKNKSKYTNNTSGCAGVSWHKTHKKWVAYISDAGKRINLGYFKSLDDAIAVRREAEKTYGYHENHGR</sequence>
<dbReference type="AlphaFoldDB" id="A0A0H3EFT0"/>
<evidence type="ECO:0000313" key="2">
    <source>
        <dbReference type="EMBL" id="ADR26389.1"/>
    </source>
</evidence>
<reference evidence="2 3" key="1">
    <citation type="journal article" date="2010" name="BMC Genomics">
        <title>Genome sequence of adherent-invasive Escherichia coli and comparative genomic analysis with other E. coli pathotypes.</title>
        <authorList>
            <person name="Nash J.H."/>
            <person name="Villegas A."/>
            <person name="Kropinski A.M."/>
            <person name="Aguilar-Valenzuela R."/>
            <person name="Konczy P."/>
            <person name="Mascarenhas M."/>
            <person name="Ziebell K."/>
            <person name="Torres A.G."/>
            <person name="Karmali M.A."/>
            <person name="Coombes B.K."/>
        </authorList>
    </citation>
    <scope>NUCLEOTIDE SEQUENCE [LARGE SCALE GENOMIC DNA]</scope>
    <source>
        <strain evidence="3">NRG 857C / AIEC</strain>
    </source>
</reference>